<reference evidence="3" key="1">
    <citation type="submission" date="2021-06" db="EMBL/GenBank/DDBJ databases">
        <title>Parelaphostrongylus tenuis whole genome reference sequence.</title>
        <authorList>
            <person name="Garwood T.J."/>
            <person name="Larsen P.A."/>
            <person name="Fountain-Jones N.M."/>
            <person name="Garbe J.R."/>
            <person name="Macchietto M.G."/>
            <person name="Kania S.A."/>
            <person name="Gerhold R.W."/>
            <person name="Richards J.E."/>
            <person name="Wolf T.M."/>
        </authorList>
    </citation>
    <scope>NUCLEOTIDE SEQUENCE</scope>
    <source>
        <strain evidence="3">MNPRO001-30</strain>
        <tissue evidence="3">Meninges</tissue>
    </source>
</reference>
<protein>
    <recommendedName>
        <fullName evidence="1">Mediator of RNA polymerase II transcription subunit 18</fullName>
    </recommendedName>
    <alternativeName>
        <fullName evidence="1">Mediator complex subunit 18</fullName>
    </alternativeName>
</protein>
<sequence length="218" mass="25023">MDKSDEDADGGQSTKAALTSMPYQCQELILSIVVQRAIIYFVYLNHKDSWSSDFIGFWNGALLDSATLVRRNFMRHDLSFSLRTGTDPDVTIRLRRRFNVDSFTSHQCSFDILEYTQYVECCAKTFASAGIRTQISLFPGLRMDYEYIAKGTVWTNGKMKVVISQIQRTEKAGHYDQSNLRDFLTLTWWKSVYVCLILLNILPPLSSYGILPISYFLS</sequence>
<feature type="transmembrane region" description="Helical" evidence="2">
    <location>
        <begin position="191"/>
        <end position="217"/>
    </location>
</feature>
<evidence type="ECO:0000313" key="3">
    <source>
        <dbReference type="EMBL" id="KAJ1348536.1"/>
    </source>
</evidence>
<evidence type="ECO:0000256" key="1">
    <source>
        <dbReference type="RuleBase" id="RU364150"/>
    </source>
</evidence>
<keyword evidence="2" id="KW-0812">Transmembrane</keyword>
<dbReference type="Pfam" id="PF09637">
    <property type="entry name" value="Med18"/>
    <property type="match status" value="1"/>
</dbReference>
<keyword evidence="2" id="KW-1133">Transmembrane helix</keyword>
<dbReference type="AlphaFoldDB" id="A0AAD5QIV9"/>
<dbReference type="GO" id="GO:0016592">
    <property type="term" value="C:mediator complex"/>
    <property type="evidence" value="ECO:0007669"/>
    <property type="project" value="InterPro"/>
</dbReference>
<keyword evidence="1" id="KW-0539">Nucleus</keyword>
<evidence type="ECO:0000313" key="4">
    <source>
        <dbReference type="Proteomes" id="UP001196413"/>
    </source>
</evidence>
<keyword evidence="1" id="KW-0010">Activator</keyword>
<dbReference type="Proteomes" id="UP001196413">
    <property type="component" value="Unassembled WGS sequence"/>
</dbReference>
<dbReference type="EMBL" id="JAHQIW010000517">
    <property type="protein sequence ID" value="KAJ1348536.1"/>
    <property type="molecule type" value="Genomic_DNA"/>
</dbReference>
<evidence type="ECO:0000256" key="2">
    <source>
        <dbReference type="SAM" id="Phobius"/>
    </source>
</evidence>
<comment type="caution">
    <text evidence="3">The sequence shown here is derived from an EMBL/GenBank/DDBJ whole genome shotgun (WGS) entry which is preliminary data.</text>
</comment>
<keyword evidence="2" id="KW-0472">Membrane</keyword>
<comment type="function">
    <text evidence="1">Component of the Mediator complex, a coactivator involved in the regulated transcription of nearly all RNA polymerase II-dependent genes. Mediator functions as a bridge to convey information from gene-specific regulatory proteins to the basal RNA polymerase II transcription machinery. Mediator is recruited to promoters by direct interactions with regulatory proteins and serves as a scaffold for the assembly of a functional preinitiation complex with RNA polymerase II and the general transcription factors.</text>
</comment>
<accession>A0AAD5QIV9</accession>
<keyword evidence="1" id="KW-0805">Transcription regulation</keyword>
<organism evidence="3 4">
    <name type="scientific">Parelaphostrongylus tenuis</name>
    <name type="common">Meningeal worm</name>
    <dbReference type="NCBI Taxonomy" id="148309"/>
    <lineage>
        <taxon>Eukaryota</taxon>
        <taxon>Metazoa</taxon>
        <taxon>Ecdysozoa</taxon>
        <taxon>Nematoda</taxon>
        <taxon>Chromadorea</taxon>
        <taxon>Rhabditida</taxon>
        <taxon>Rhabditina</taxon>
        <taxon>Rhabditomorpha</taxon>
        <taxon>Strongyloidea</taxon>
        <taxon>Metastrongylidae</taxon>
        <taxon>Parelaphostrongylus</taxon>
    </lineage>
</organism>
<gene>
    <name evidence="1 3" type="primary">MED18</name>
    <name evidence="3" type="ORF">KIN20_003859</name>
</gene>
<proteinExistence type="inferred from homology"/>
<dbReference type="GO" id="GO:0006357">
    <property type="term" value="P:regulation of transcription by RNA polymerase II"/>
    <property type="evidence" value="ECO:0007669"/>
    <property type="project" value="InterPro"/>
</dbReference>
<dbReference type="GO" id="GO:0003712">
    <property type="term" value="F:transcription coregulator activity"/>
    <property type="evidence" value="ECO:0007669"/>
    <property type="project" value="InterPro"/>
</dbReference>
<keyword evidence="1" id="KW-0804">Transcription</keyword>
<comment type="similarity">
    <text evidence="1">Belongs to the Mediator complex subunit 18 family.</text>
</comment>
<comment type="subunit">
    <text evidence="1">Component of the Mediator complex.</text>
</comment>
<name>A0AAD5QIV9_PARTN</name>
<keyword evidence="4" id="KW-1185">Reference proteome</keyword>
<comment type="subcellular location">
    <subcellularLocation>
        <location evidence="1">Nucleus</location>
    </subcellularLocation>
</comment>
<dbReference type="InterPro" id="IPR019095">
    <property type="entry name" value="Mediator_Med18"/>
</dbReference>